<comment type="subcellular location">
    <subcellularLocation>
        <location evidence="1 7">Cell inner membrane</location>
        <topology evidence="1 7">Multi-pass membrane protein</topology>
    </subcellularLocation>
</comment>
<dbReference type="AlphaFoldDB" id="A0A2S5KW17"/>
<dbReference type="OrthoDB" id="9777699at2"/>
<reference evidence="9 10" key="1">
    <citation type="submission" date="2018-02" db="EMBL/GenBank/DDBJ databases">
        <title>novel marine gammaproteobacteria from coastal saline agro ecosystem.</title>
        <authorList>
            <person name="Krishnan R."/>
            <person name="Ramesh Kumar N."/>
        </authorList>
    </citation>
    <scope>NUCLEOTIDE SEQUENCE [LARGE SCALE GENOMIC DNA]</scope>
    <source>
        <strain evidence="9 10">228</strain>
    </source>
</reference>
<feature type="transmembrane region" description="Helical" evidence="7">
    <location>
        <begin position="316"/>
        <end position="345"/>
    </location>
</feature>
<feature type="transmembrane region" description="Helical" evidence="7">
    <location>
        <begin position="215"/>
        <end position="237"/>
    </location>
</feature>
<evidence type="ECO:0000256" key="1">
    <source>
        <dbReference type="ARBA" id="ARBA00004429"/>
    </source>
</evidence>
<comment type="caution">
    <text evidence="9">The sequence shown here is derived from an EMBL/GenBank/DDBJ whole genome shotgun (WGS) entry which is preliminary data.</text>
</comment>
<name>A0A2S5KW17_9PROT</name>
<comment type="similarity">
    <text evidence="7">Belongs to the TRAP transporter large permease family.</text>
</comment>
<accession>A0A2S5KW17</accession>
<evidence type="ECO:0000313" key="9">
    <source>
        <dbReference type="EMBL" id="PPC78960.1"/>
    </source>
</evidence>
<feature type="transmembrane region" description="Helical" evidence="7">
    <location>
        <begin position="274"/>
        <end position="296"/>
    </location>
</feature>
<feature type="transmembrane region" description="Helical" evidence="7">
    <location>
        <begin position="49"/>
        <end position="68"/>
    </location>
</feature>
<keyword evidence="4 7" id="KW-0812">Transmembrane</keyword>
<dbReference type="Pfam" id="PF06808">
    <property type="entry name" value="DctM"/>
    <property type="match status" value="1"/>
</dbReference>
<keyword evidence="3 7" id="KW-0997">Cell inner membrane</keyword>
<evidence type="ECO:0000313" key="10">
    <source>
        <dbReference type="Proteomes" id="UP000238196"/>
    </source>
</evidence>
<comment type="caution">
    <text evidence="7">Lacks conserved residue(s) required for the propagation of feature annotation.</text>
</comment>
<keyword evidence="6 7" id="KW-0472">Membrane</keyword>
<feature type="transmembrane region" description="Helical" evidence="7">
    <location>
        <begin position="170"/>
        <end position="194"/>
    </location>
</feature>
<dbReference type="GO" id="GO:0005886">
    <property type="term" value="C:plasma membrane"/>
    <property type="evidence" value="ECO:0007669"/>
    <property type="project" value="UniProtKB-SubCell"/>
</dbReference>
<sequence length="431" mass="45547">MSSAFILALGAFFVLGAIGAPIALAMMVSAIGYLFATGQDVGLLAEQSLNGLFNSYVLLAVPLFILAANFMNAGTVSDRLLEFCVAIVGRFRGGLAQVNVVASLIFSGMSGSAIADAAGLGRVIIEMMCKHDRYPAGYAAAVTAASSVIGPIIPPSIPMILYALVSDTSIGYLFLGGILPGLILAAVMMVLNAWTARRRDFPRDEAVPLKAIPRITGRAFPALLLPVILLAGIYGGAVTPTEAAAVAAAYALLLAAVFYRSLTLSEFITLVRDGARSTSVVGLIIASALVFNYVVANENIPNIVAAHLAHIQMSPLLFLLLINVLFLLLGCLFDATTLLLIVVPLFLPAARELGIDLVHFGVIITINIMLGLITPPYGVLLFVINGVTGIPLKDIIREIWPFIGVILLALLFMVIVPDSVLWLPRQFGYLG</sequence>
<dbReference type="NCBIfam" id="TIGR00786">
    <property type="entry name" value="dctM"/>
    <property type="match status" value="1"/>
</dbReference>
<comment type="function">
    <text evidence="7">Part of the tripartite ATP-independent periplasmic (TRAP) transport system.</text>
</comment>
<dbReference type="EMBL" id="PRLP01000007">
    <property type="protein sequence ID" value="PPC78960.1"/>
    <property type="molecule type" value="Genomic_DNA"/>
</dbReference>
<dbReference type="InterPro" id="IPR010656">
    <property type="entry name" value="DctM"/>
</dbReference>
<organism evidence="9 10">
    <name type="scientific">Proteobacteria bacterium 228</name>
    <dbReference type="NCBI Taxonomy" id="2083153"/>
    <lineage>
        <taxon>Bacteria</taxon>
        <taxon>Pseudomonadati</taxon>
        <taxon>Pseudomonadota</taxon>
    </lineage>
</organism>
<evidence type="ECO:0000256" key="5">
    <source>
        <dbReference type="ARBA" id="ARBA00022989"/>
    </source>
</evidence>
<evidence type="ECO:0000256" key="6">
    <source>
        <dbReference type="ARBA" id="ARBA00023136"/>
    </source>
</evidence>
<proteinExistence type="inferred from homology"/>
<feature type="transmembrane region" description="Helical" evidence="7">
    <location>
        <begin position="399"/>
        <end position="423"/>
    </location>
</feature>
<evidence type="ECO:0000256" key="7">
    <source>
        <dbReference type="RuleBase" id="RU369079"/>
    </source>
</evidence>
<feature type="transmembrane region" description="Helical" evidence="7">
    <location>
        <begin position="243"/>
        <end position="262"/>
    </location>
</feature>
<dbReference type="Proteomes" id="UP000238196">
    <property type="component" value="Unassembled WGS sequence"/>
</dbReference>
<dbReference type="PANTHER" id="PTHR33362">
    <property type="entry name" value="SIALIC ACID TRAP TRANSPORTER PERMEASE PROTEIN SIAT-RELATED"/>
    <property type="match status" value="1"/>
</dbReference>
<feature type="transmembrane region" description="Helical" evidence="7">
    <location>
        <begin position="137"/>
        <end position="164"/>
    </location>
</feature>
<keyword evidence="2" id="KW-1003">Cell membrane</keyword>
<keyword evidence="7" id="KW-0813">Transport</keyword>
<feature type="transmembrane region" description="Helical" evidence="7">
    <location>
        <begin position="357"/>
        <end position="379"/>
    </location>
</feature>
<gene>
    <name evidence="9" type="ORF">C4K68_02025</name>
</gene>
<evidence type="ECO:0000256" key="4">
    <source>
        <dbReference type="ARBA" id="ARBA00022692"/>
    </source>
</evidence>
<feature type="transmembrane region" description="Helical" evidence="7">
    <location>
        <begin position="104"/>
        <end position="125"/>
    </location>
</feature>
<dbReference type="InterPro" id="IPR004681">
    <property type="entry name" value="TRAP_DctM"/>
</dbReference>
<protein>
    <recommendedName>
        <fullName evidence="7">TRAP transporter large permease protein</fullName>
    </recommendedName>
</protein>
<dbReference type="PIRSF" id="PIRSF006066">
    <property type="entry name" value="HI0050"/>
    <property type="match status" value="1"/>
</dbReference>
<evidence type="ECO:0000256" key="3">
    <source>
        <dbReference type="ARBA" id="ARBA00022519"/>
    </source>
</evidence>
<feature type="domain" description="TRAP C4-dicarboxylate transport system permease DctM subunit" evidence="8">
    <location>
        <begin position="9"/>
        <end position="417"/>
    </location>
</feature>
<dbReference type="GO" id="GO:0022857">
    <property type="term" value="F:transmembrane transporter activity"/>
    <property type="evidence" value="ECO:0007669"/>
    <property type="project" value="UniProtKB-UniRule"/>
</dbReference>
<evidence type="ECO:0000256" key="2">
    <source>
        <dbReference type="ARBA" id="ARBA00022475"/>
    </source>
</evidence>
<comment type="subunit">
    <text evidence="7">The complex comprises the extracytoplasmic solute receptor protein and the two transmembrane proteins.</text>
</comment>
<evidence type="ECO:0000259" key="8">
    <source>
        <dbReference type="Pfam" id="PF06808"/>
    </source>
</evidence>
<keyword evidence="5 7" id="KW-1133">Transmembrane helix</keyword>